<comment type="caution">
    <text evidence="4">The sequence shown here is derived from an EMBL/GenBank/DDBJ whole genome shotgun (WGS) entry which is preliminary data.</text>
</comment>
<dbReference type="Proteomes" id="UP001221142">
    <property type="component" value="Unassembled WGS sequence"/>
</dbReference>
<feature type="domain" description="CCHC-type" evidence="3">
    <location>
        <begin position="230"/>
        <end position="245"/>
    </location>
</feature>
<evidence type="ECO:0000256" key="1">
    <source>
        <dbReference type="ARBA" id="ARBA00022664"/>
    </source>
</evidence>
<dbReference type="SMART" id="SM00343">
    <property type="entry name" value="ZnF_C2HC"/>
    <property type="match status" value="1"/>
</dbReference>
<dbReference type="AlphaFoldDB" id="A0AAD7FWD9"/>
<keyword evidence="2" id="KW-0479">Metal-binding</keyword>
<dbReference type="EMBL" id="JARKIF010000002">
    <property type="protein sequence ID" value="KAJ7646879.1"/>
    <property type="molecule type" value="Genomic_DNA"/>
</dbReference>
<proteinExistence type="predicted"/>
<gene>
    <name evidence="4" type="ORF">FB45DRAFT_891718</name>
</gene>
<organism evidence="4 5">
    <name type="scientific">Roridomyces roridus</name>
    <dbReference type="NCBI Taxonomy" id="1738132"/>
    <lineage>
        <taxon>Eukaryota</taxon>
        <taxon>Fungi</taxon>
        <taxon>Dikarya</taxon>
        <taxon>Basidiomycota</taxon>
        <taxon>Agaricomycotina</taxon>
        <taxon>Agaricomycetes</taxon>
        <taxon>Agaricomycetidae</taxon>
        <taxon>Agaricales</taxon>
        <taxon>Marasmiineae</taxon>
        <taxon>Mycenaceae</taxon>
        <taxon>Roridomyces</taxon>
    </lineage>
</organism>
<keyword evidence="5" id="KW-1185">Reference proteome</keyword>
<protein>
    <recommendedName>
        <fullName evidence="3">CCHC-type domain-containing protein</fullName>
    </recommendedName>
</protein>
<evidence type="ECO:0000256" key="2">
    <source>
        <dbReference type="PROSITE-ProRule" id="PRU00047"/>
    </source>
</evidence>
<keyword evidence="2" id="KW-0863">Zinc-finger</keyword>
<dbReference type="InterPro" id="IPR036875">
    <property type="entry name" value="Znf_CCHC_sf"/>
</dbReference>
<dbReference type="InterPro" id="IPR001878">
    <property type="entry name" value="Znf_CCHC"/>
</dbReference>
<name>A0AAD7FWD9_9AGAR</name>
<dbReference type="Pfam" id="PF00098">
    <property type="entry name" value="zf-CCHC"/>
    <property type="match status" value="1"/>
</dbReference>
<dbReference type="GO" id="GO:0008270">
    <property type="term" value="F:zinc ion binding"/>
    <property type="evidence" value="ECO:0007669"/>
    <property type="project" value="UniProtKB-KW"/>
</dbReference>
<reference evidence="4" key="1">
    <citation type="submission" date="2023-03" db="EMBL/GenBank/DDBJ databases">
        <title>Massive genome expansion in bonnet fungi (Mycena s.s.) driven by repeated elements and novel gene families across ecological guilds.</title>
        <authorList>
            <consortium name="Lawrence Berkeley National Laboratory"/>
            <person name="Harder C.B."/>
            <person name="Miyauchi S."/>
            <person name="Viragh M."/>
            <person name="Kuo A."/>
            <person name="Thoen E."/>
            <person name="Andreopoulos B."/>
            <person name="Lu D."/>
            <person name="Skrede I."/>
            <person name="Drula E."/>
            <person name="Henrissat B."/>
            <person name="Morin E."/>
            <person name="Kohler A."/>
            <person name="Barry K."/>
            <person name="LaButti K."/>
            <person name="Morin E."/>
            <person name="Salamov A."/>
            <person name="Lipzen A."/>
            <person name="Mereny Z."/>
            <person name="Hegedus B."/>
            <person name="Baldrian P."/>
            <person name="Stursova M."/>
            <person name="Weitz H."/>
            <person name="Taylor A."/>
            <person name="Grigoriev I.V."/>
            <person name="Nagy L.G."/>
            <person name="Martin F."/>
            <person name="Kauserud H."/>
        </authorList>
    </citation>
    <scope>NUCLEOTIDE SEQUENCE</scope>
    <source>
        <strain evidence="4">9284</strain>
    </source>
</reference>
<evidence type="ECO:0000313" key="4">
    <source>
        <dbReference type="EMBL" id="KAJ7646879.1"/>
    </source>
</evidence>
<sequence>MDDERNGRTKGGTKLSDRVAYDDWEFETRAELRRKGVLELTLGTETLPPFGPNSKAVKAWIAKRDVATATIIGRLDPSQFAHIRDFEEDPAAMWVRLKETHQSSGLSGGVVVAWRKFYSLCKSGDVSTMRAHIAAVRSHADRLGRLHQDKPSDAQIIATLLMSLPPTYDTLIISLDAHPQKDDLDFVIGRLLNEELRQEAEHFDETGNPVTAPPTALATRTIRDKSRITCFKCQKLGHFQSECPEPGPIVPYVPRSAQQPATPTAAAAYMDTYIF</sequence>
<dbReference type="SUPFAM" id="SSF57756">
    <property type="entry name" value="Retrovirus zinc finger-like domains"/>
    <property type="match status" value="1"/>
</dbReference>
<accession>A0AAD7FWD9</accession>
<evidence type="ECO:0000259" key="3">
    <source>
        <dbReference type="PROSITE" id="PS50158"/>
    </source>
</evidence>
<dbReference type="Gene3D" id="4.10.60.10">
    <property type="entry name" value="Zinc finger, CCHC-type"/>
    <property type="match status" value="1"/>
</dbReference>
<dbReference type="GO" id="GO:0003676">
    <property type="term" value="F:nucleic acid binding"/>
    <property type="evidence" value="ECO:0007669"/>
    <property type="project" value="InterPro"/>
</dbReference>
<dbReference type="PROSITE" id="PS50158">
    <property type="entry name" value="ZF_CCHC"/>
    <property type="match status" value="1"/>
</dbReference>
<keyword evidence="1" id="KW-0507">mRNA processing</keyword>
<evidence type="ECO:0000313" key="5">
    <source>
        <dbReference type="Proteomes" id="UP001221142"/>
    </source>
</evidence>
<keyword evidence="2" id="KW-0862">Zinc</keyword>
<dbReference type="GO" id="GO:0006397">
    <property type="term" value="P:mRNA processing"/>
    <property type="evidence" value="ECO:0007669"/>
    <property type="project" value="UniProtKB-KW"/>
</dbReference>
<dbReference type="Pfam" id="PF14223">
    <property type="entry name" value="Retrotran_gag_2"/>
    <property type="match status" value="1"/>
</dbReference>